<dbReference type="InterPro" id="IPR006311">
    <property type="entry name" value="TAT_signal"/>
</dbReference>
<keyword evidence="6 10" id="KW-0274">FAD</keyword>
<dbReference type="EMBL" id="JPWF01000005">
    <property type="protein sequence ID" value="RCK37594.1"/>
    <property type="molecule type" value="Genomic_DNA"/>
</dbReference>
<feature type="signal peptide" evidence="13">
    <location>
        <begin position="1"/>
        <end position="28"/>
    </location>
</feature>
<dbReference type="PIRSF" id="PIRSF006268">
    <property type="entry name" value="ApbE"/>
    <property type="match status" value="1"/>
</dbReference>
<dbReference type="InterPro" id="IPR003374">
    <property type="entry name" value="ApbE-like_sf"/>
</dbReference>
<evidence type="ECO:0000256" key="1">
    <source>
        <dbReference type="ARBA" id="ARBA00011955"/>
    </source>
</evidence>
<accession>A0A367W809</accession>
<feature type="binding site" evidence="11">
    <location>
        <position position="287"/>
    </location>
    <ligand>
        <name>Mg(2+)</name>
        <dbReference type="ChEBI" id="CHEBI:18420"/>
    </ligand>
</feature>
<dbReference type="AlphaFoldDB" id="A0A367W809"/>
<evidence type="ECO:0000256" key="9">
    <source>
        <dbReference type="ARBA" id="ARBA00048540"/>
    </source>
</evidence>
<keyword evidence="3 10" id="KW-0285">Flavoprotein</keyword>
<dbReference type="PROSITE" id="PS51318">
    <property type="entry name" value="TAT"/>
    <property type="match status" value="1"/>
</dbReference>
<evidence type="ECO:0000256" key="7">
    <source>
        <dbReference type="ARBA" id="ARBA00022842"/>
    </source>
</evidence>
<evidence type="ECO:0000256" key="10">
    <source>
        <dbReference type="PIRNR" id="PIRNR006268"/>
    </source>
</evidence>
<dbReference type="RefSeq" id="WP_114102197.1">
    <property type="nucleotide sequence ID" value="NZ_JPWF01000005.1"/>
</dbReference>
<keyword evidence="5 10" id="KW-0479">Metal-binding</keyword>
<evidence type="ECO:0000256" key="8">
    <source>
        <dbReference type="ARBA" id="ARBA00031306"/>
    </source>
</evidence>
<dbReference type="PANTHER" id="PTHR30040">
    <property type="entry name" value="THIAMINE BIOSYNTHESIS LIPOPROTEIN APBE"/>
    <property type="match status" value="1"/>
</dbReference>
<dbReference type="EC" id="2.7.1.180" evidence="1 10"/>
<evidence type="ECO:0000313" key="14">
    <source>
        <dbReference type="EMBL" id="RCK37594.1"/>
    </source>
</evidence>
<evidence type="ECO:0000313" key="15">
    <source>
        <dbReference type="Proteomes" id="UP000253226"/>
    </source>
</evidence>
<evidence type="ECO:0000256" key="12">
    <source>
        <dbReference type="SAM" id="Coils"/>
    </source>
</evidence>
<dbReference type="OrthoDB" id="9778595at2"/>
<evidence type="ECO:0000256" key="3">
    <source>
        <dbReference type="ARBA" id="ARBA00022630"/>
    </source>
</evidence>
<comment type="caution">
    <text evidence="14">The sequence shown here is derived from an EMBL/GenBank/DDBJ whole genome shotgun (WGS) entry which is preliminary data.</text>
</comment>
<keyword evidence="4 10" id="KW-0808">Transferase</keyword>
<organism evidence="14 15">
    <name type="scientific">Thalassospira profundimaris</name>
    <dbReference type="NCBI Taxonomy" id="502049"/>
    <lineage>
        <taxon>Bacteria</taxon>
        <taxon>Pseudomonadati</taxon>
        <taxon>Pseudomonadota</taxon>
        <taxon>Alphaproteobacteria</taxon>
        <taxon>Rhodospirillales</taxon>
        <taxon>Thalassospiraceae</taxon>
        <taxon>Thalassospira</taxon>
    </lineage>
</organism>
<dbReference type="Gene3D" id="3.10.520.10">
    <property type="entry name" value="ApbE-like domains"/>
    <property type="match status" value="1"/>
</dbReference>
<evidence type="ECO:0000256" key="5">
    <source>
        <dbReference type="ARBA" id="ARBA00022723"/>
    </source>
</evidence>
<protein>
    <recommendedName>
        <fullName evidence="2 10">FAD:protein FMN transferase</fullName>
        <ecNumber evidence="1 10">2.7.1.180</ecNumber>
    </recommendedName>
    <alternativeName>
        <fullName evidence="8 10">Flavin transferase</fullName>
    </alternativeName>
</protein>
<name>A0A367W809_9PROT</name>
<dbReference type="GO" id="GO:0046872">
    <property type="term" value="F:metal ion binding"/>
    <property type="evidence" value="ECO:0007669"/>
    <property type="project" value="UniProtKB-UniRule"/>
</dbReference>
<comment type="similarity">
    <text evidence="10">Belongs to the ApbE family.</text>
</comment>
<dbReference type="PANTHER" id="PTHR30040:SF2">
    <property type="entry name" value="FAD:PROTEIN FMN TRANSFERASE"/>
    <property type="match status" value="1"/>
</dbReference>
<proteinExistence type="inferred from homology"/>
<evidence type="ECO:0000256" key="11">
    <source>
        <dbReference type="PIRSR" id="PIRSR006268-2"/>
    </source>
</evidence>
<dbReference type="SUPFAM" id="SSF143631">
    <property type="entry name" value="ApbE-like"/>
    <property type="match status" value="1"/>
</dbReference>
<feature type="coiled-coil region" evidence="12">
    <location>
        <begin position="52"/>
        <end position="79"/>
    </location>
</feature>
<evidence type="ECO:0000256" key="6">
    <source>
        <dbReference type="ARBA" id="ARBA00022827"/>
    </source>
</evidence>
<sequence>MPAISRRRFLSICAATGALSSLPFTSFAHTEHPLQSWKGVAMGSAASITLSHPDAQNILARATQELDRLENIFSLYRAHSTLAQLNRTGRIDTPPFELLECLGLCETVHQASNGLFDPTVQPLWQLYAESYAKGHKPKAQEIQQVLQQTGWRHVRMDPDQITFKIPAMALTLNGIAQGYVADRIASLLRKEGLTNVLINTGEFAAIGGHPEGNGWPVSIDTGTDIRKEAVILHDNALATSSPGGTFFDQDGLIGHILDPRTGMPATARQGTISVTAPKAALADALSTAMCLATDTEIAAMLQRFPTAKLV</sequence>
<dbReference type="Proteomes" id="UP000253226">
    <property type="component" value="Unassembled WGS sequence"/>
</dbReference>
<reference evidence="14 15" key="1">
    <citation type="submission" date="2014-07" db="EMBL/GenBank/DDBJ databases">
        <title>Draft genome sequence of Thalassospira profundimaris 35.</title>
        <authorList>
            <person name="Lai Q."/>
            <person name="Shao Z."/>
        </authorList>
    </citation>
    <scope>NUCLEOTIDE SEQUENCE [LARGE SCALE GENOMIC DNA]</scope>
    <source>
        <strain evidence="14 15">35</strain>
    </source>
</reference>
<evidence type="ECO:0000256" key="4">
    <source>
        <dbReference type="ARBA" id="ARBA00022679"/>
    </source>
</evidence>
<feature type="chain" id="PRO_5039936463" description="FAD:protein FMN transferase" evidence="13">
    <location>
        <begin position="29"/>
        <end position="310"/>
    </location>
</feature>
<gene>
    <name evidence="14" type="ORF">TH19_10105</name>
</gene>
<keyword evidence="12" id="KW-0175">Coiled coil</keyword>
<feature type="binding site" evidence="11">
    <location>
        <position position="283"/>
    </location>
    <ligand>
        <name>Mg(2+)</name>
        <dbReference type="ChEBI" id="CHEBI:18420"/>
    </ligand>
</feature>
<keyword evidence="7 10" id="KW-0460">Magnesium</keyword>
<evidence type="ECO:0000256" key="13">
    <source>
        <dbReference type="SAM" id="SignalP"/>
    </source>
</evidence>
<dbReference type="Pfam" id="PF02424">
    <property type="entry name" value="ApbE"/>
    <property type="match status" value="1"/>
</dbReference>
<comment type="cofactor">
    <cofactor evidence="11">
        <name>Mg(2+)</name>
        <dbReference type="ChEBI" id="CHEBI:18420"/>
    </cofactor>
    <cofactor evidence="11">
        <name>Mn(2+)</name>
        <dbReference type="ChEBI" id="CHEBI:29035"/>
    </cofactor>
    <text evidence="11">Magnesium. Can also use manganese.</text>
</comment>
<comment type="catalytic activity">
    <reaction evidence="9 10">
        <text>L-threonyl-[protein] + FAD = FMN-L-threonyl-[protein] + AMP + H(+)</text>
        <dbReference type="Rhea" id="RHEA:36847"/>
        <dbReference type="Rhea" id="RHEA-COMP:11060"/>
        <dbReference type="Rhea" id="RHEA-COMP:11061"/>
        <dbReference type="ChEBI" id="CHEBI:15378"/>
        <dbReference type="ChEBI" id="CHEBI:30013"/>
        <dbReference type="ChEBI" id="CHEBI:57692"/>
        <dbReference type="ChEBI" id="CHEBI:74257"/>
        <dbReference type="ChEBI" id="CHEBI:456215"/>
        <dbReference type="EC" id="2.7.1.180"/>
    </reaction>
</comment>
<feature type="binding site" evidence="11">
    <location>
        <position position="174"/>
    </location>
    <ligand>
        <name>Mg(2+)</name>
        <dbReference type="ChEBI" id="CHEBI:18420"/>
    </ligand>
</feature>
<dbReference type="GO" id="GO:0016740">
    <property type="term" value="F:transferase activity"/>
    <property type="evidence" value="ECO:0007669"/>
    <property type="project" value="UniProtKB-UniRule"/>
</dbReference>
<keyword evidence="13" id="KW-0732">Signal</keyword>
<dbReference type="InterPro" id="IPR024932">
    <property type="entry name" value="ApbE"/>
</dbReference>
<evidence type="ECO:0000256" key="2">
    <source>
        <dbReference type="ARBA" id="ARBA00016337"/>
    </source>
</evidence>